<dbReference type="InterPro" id="IPR001387">
    <property type="entry name" value="Cro/C1-type_HTH"/>
</dbReference>
<dbReference type="Pfam" id="PF01381">
    <property type="entry name" value="HTH_3"/>
    <property type="match status" value="1"/>
</dbReference>
<dbReference type="SMART" id="SM00530">
    <property type="entry name" value="HTH_XRE"/>
    <property type="match status" value="1"/>
</dbReference>
<comment type="caution">
    <text evidence="4">The sequence shown here is derived from an EMBL/GenBank/DDBJ whole genome shotgun (WGS) entry which is preliminary data.</text>
</comment>
<organism evidence="4 5">
    <name type="scientific">Slackia exigua (strain ATCC 700122 / DSM 15923 / CIP 105133 / JCM 11022 / KCTC 5966 / S-7)</name>
    <dbReference type="NCBI Taxonomy" id="649764"/>
    <lineage>
        <taxon>Bacteria</taxon>
        <taxon>Bacillati</taxon>
        <taxon>Actinomycetota</taxon>
        <taxon>Coriobacteriia</taxon>
        <taxon>Eggerthellales</taxon>
        <taxon>Eggerthellaceae</taxon>
        <taxon>Slackia</taxon>
    </lineage>
</organism>
<dbReference type="PANTHER" id="PTHR46558:SF13">
    <property type="entry name" value="HTH-TYPE TRANSCRIPTIONAL REGULATOR IMMR"/>
    <property type="match status" value="1"/>
</dbReference>
<evidence type="ECO:0000259" key="3">
    <source>
        <dbReference type="PROSITE" id="PS50943"/>
    </source>
</evidence>
<feature type="region of interest" description="Disordered" evidence="2">
    <location>
        <begin position="116"/>
        <end position="139"/>
    </location>
</feature>
<accession>D0WFW3</accession>
<reference evidence="4" key="1">
    <citation type="submission" date="2009-10" db="EMBL/GenBank/DDBJ databases">
        <authorList>
            <person name="Weinstock G."/>
            <person name="Sodergren E."/>
            <person name="Clifton S."/>
            <person name="Fulton L."/>
            <person name="Fulton B."/>
            <person name="Courtney L."/>
            <person name="Fronick C."/>
            <person name="Harrison M."/>
            <person name="Strong C."/>
            <person name="Farmer C."/>
            <person name="Delahaunty K."/>
            <person name="Markovic C."/>
            <person name="Hall O."/>
            <person name="Minx P."/>
            <person name="Tomlinson C."/>
            <person name="Mitreva M."/>
            <person name="Nelson J."/>
            <person name="Hou S."/>
            <person name="Wollam A."/>
            <person name="Pepin K.H."/>
            <person name="Johnson M."/>
            <person name="Bhonagiri V."/>
            <person name="Nash W.E."/>
            <person name="Warren W."/>
            <person name="Chinwalla A."/>
            <person name="Mardis E.R."/>
            <person name="Wilson R.K."/>
        </authorList>
    </citation>
    <scope>NUCLEOTIDE SEQUENCE [LARGE SCALE GENOMIC DNA]</scope>
    <source>
        <strain evidence="4">ATCC 700122</strain>
    </source>
</reference>
<dbReference type="OrthoDB" id="9805856at2"/>
<keyword evidence="1 4" id="KW-0238">DNA-binding</keyword>
<feature type="domain" description="HTH cro/C1-type" evidence="3">
    <location>
        <begin position="7"/>
        <end position="61"/>
    </location>
</feature>
<evidence type="ECO:0000313" key="5">
    <source>
        <dbReference type="Proteomes" id="UP000006001"/>
    </source>
</evidence>
<evidence type="ECO:0000313" key="4">
    <source>
        <dbReference type="EMBL" id="EEZ61376.1"/>
    </source>
</evidence>
<dbReference type="GeneID" id="85007309"/>
<dbReference type="InterPro" id="IPR010982">
    <property type="entry name" value="Lambda_DNA-bd_dom_sf"/>
</dbReference>
<proteinExistence type="predicted"/>
<dbReference type="GO" id="GO:0003677">
    <property type="term" value="F:DNA binding"/>
    <property type="evidence" value="ECO:0007669"/>
    <property type="project" value="UniProtKB-KW"/>
</dbReference>
<gene>
    <name evidence="4" type="ORF">HMPREF0762_00713</name>
</gene>
<dbReference type="Proteomes" id="UP000006001">
    <property type="component" value="Unassembled WGS sequence"/>
</dbReference>
<dbReference type="HOGENOM" id="CLU_1843792_0_0_11"/>
<dbReference type="EMBL" id="ACUX02000006">
    <property type="protein sequence ID" value="EEZ61376.1"/>
    <property type="molecule type" value="Genomic_DNA"/>
</dbReference>
<name>D0WFW3_SLAES</name>
<keyword evidence="5" id="KW-1185">Reference proteome</keyword>
<dbReference type="STRING" id="649764.HMPREF0762_00713"/>
<evidence type="ECO:0000256" key="1">
    <source>
        <dbReference type="ARBA" id="ARBA00023125"/>
    </source>
</evidence>
<dbReference type="PROSITE" id="PS50943">
    <property type="entry name" value="HTH_CROC1"/>
    <property type="match status" value="1"/>
</dbReference>
<dbReference type="Gene3D" id="1.10.260.40">
    <property type="entry name" value="lambda repressor-like DNA-binding domains"/>
    <property type="match status" value="1"/>
</dbReference>
<dbReference type="PANTHER" id="PTHR46558">
    <property type="entry name" value="TRACRIPTIONAL REGULATORY PROTEIN-RELATED-RELATED"/>
    <property type="match status" value="1"/>
</dbReference>
<evidence type="ECO:0000256" key="2">
    <source>
        <dbReference type="SAM" id="MobiDB-lite"/>
    </source>
</evidence>
<dbReference type="CDD" id="cd00093">
    <property type="entry name" value="HTH_XRE"/>
    <property type="match status" value="1"/>
</dbReference>
<dbReference type="SUPFAM" id="SSF47413">
    <property type="entry name" value="lambda repressor-like DNA-binding domains"/>
    <property type="match status" value="1"/>
</dbReference>
<dbReference type="RefSeq" id="WP_006361958.1">
    <property type="nucleotide sequence ID" value="NZ_GG700630.1"/>
</dbReference>
<dbReference type="eggNOG" id="COG1476">
    <property type="taxonomic scope" value="Bacteria"/>
</dbReference>
<feature type="compositionally biased region" description="Low complexity" evidence="2">
    <location>
        <begin position="116"/>
        <end position="131"/>
    </location>
</feature>
<dbReference type="AlphaFoldDB" id="D0WFW3"/>
<sequence>MILADKIIMLRKKAGMSQEQLAERLGVSRQSVSKWEGSQSMPDMDKAVKLADLFGLSLDSLIRDDLDVEDGVEAPSVSTDAATSDADDAPISVSFDEAMHLSTRRLVRRLAWPSASACASSPSSPCSSLWARARTAASP</sequence>
<protein>
    <submittedName>
        <fullName evidence="4">DNA-binding helix-turn-helix protein</fullName>
    </submittedName>
</protein>